<dbReference type="CDD" id="cd19941">
    <property type="entry name" value="TIL"/>
    <property type="match status" value="1"/>
</dbReference>
<gene>
    <name evidence="3" type="ORF">DIABBA_LOCUS813</name>
</gene>
<evidence type="ECO:0000313" key="4">
    <source>
        <dbReference type="Proteomes" id="UP001153709"/>
    </source>
</evidence>
<feature type="domain" description="TIL" evidence="2">
    <location>
        <begin position="25"/>
        <end position="82"/>
    </location>
</feature>
<proteinExistence type="predicted"/>
<reference evidence="3" key="1">
    <citation type="submission" date="2022-01" db="EMBL/GenBank/DDBJ databases">
        <authorList>
            <person name="King R."/>
        </authorList>
    </citation>
    <scope>NUCLEOTIDE SEQUENCE</scope>
</reference>
<accession>A0A9N9X6K8</accession>
<evidence type="ECO:0000256" key="1">
    <source>
        <dbReference type="SAM" id="SignalP"/>
    </source>
</evidence>
<dbReference type="Proteomes" id="UP001153709">
    <property type="component" value="Chromosome 1"/>
</dbReference>
<protein>
    <recommendedName>
        <fullName evidence="2">TIL domain-containing protein</fullName>
    </recommendedName>
</protein>
<sequence>MKFLVFCIVLSVFVTLVFSQTEKQCPANSHQGCAPCCPDPTCSNRKPGCPDKICTGECKYKCRCDEGFIYNNVGDCVRPDACPNA</sequence>
<name>A0A9N9X6K8_DIABA</name>
<dbReference type="InterPro" id="IPR002919">
    <property type="entry name" value="TIL_dom"/>
</dbReference>
<dbReference type="SUPFAM" id="SSF57567">
    <property type="entry name" value="Serine protease inhibitors"/>
    <property type="match status" value="1"/>
</dbReference>
<feature type="chain" id="PRO_5040372298" description="TIL domain-containing protein" evidence="1">
    <location>
        <begin position="20"/>
        <end position="85"/>
    </location>
</feature>
<organism evidence="3 4">
    <name type="scientific">Diabrotica balteata</name>
    <name type="common">Banded cucumber beetle</name>
    <dbReference type="NCBI Taxonomy" id="107213"/>
    <lineage>
        <taxon>Eukaryota</taxon>
        <taxon>Metazoa</taxon>
        <taxon>Ecdysozoa</taxon>
        <taxon>Arthropoda</taxon>
        <taxon>Hexapoda</taxon>
        <taxon>Insecta</taxon>
        <taxon>Pterygota</taxon>
        <taxon>Neoptera</taxon>
        <taxon>Endopterygota</taxon>
        <taxon>Coleoptera</taxon>
        <taxon>Polyphaga</taxon>
        <taxon>Cucujiformia</taxon>
        <taxon>Chrysomeloidea</taxon>
        <taxon>Chrysomelidae</taxon>
        <taxon>Galerucinae</taxon>
        <taxon>Diabroticina</taxon>
        <taxon>Diabroticites</taxon>
        <taxon>Diabrotica</taxon>
    </lineage>
</organism>
<evidence type="ECO:0000259" key="2">
    <source>
        <dbReference type="Pfam" id="PF01826"/>
    </source>
</evidence>
<dbReference type="EMBL" id="OU898276">
    <property type="protein sequence ID" value="CAG9826725.1"/>
    <property type="molecule type" value="Genomic_DNA"/>
</dbReference>
<dbReference type="InterPro" id="IPR036084">
    <property type="entry name" value="Ser_inhib-like_sf"/>
</dbReference>
<keyword evidence="4" id="KW-1185">Reference proteome</keyword>
<keyword evidence="1" id="KW-0732">Signal</keyword>
<dbReference type="Pfam" id="PF01826">
    <property type="entry name" value="TIL"/>
    <property type="match status" value="1"/>
</dbReference>
<feature type="signal peptide" evidence="1">
    <location>
        <begin position="1"/>
        <end position="19"/>
    </location>
</feature>
<dbReference type="Gene3D" id="2.10.25.10">
    <property type="entry name" value="Laminin"/>
    <property type="match status" value="1"/>
</dbReference>
<evidence type="ECO:0000313" key="3">
    <source>
        <dbReference type="EMBL" id="CAG9826725.1"/>
    </source>
</evidence>
<dbReference type="AlphaFoldDB" id="A0A9N9X6K8"/>
<dbReference type="OrthoDB" id="6781148at2759"/>